<dbReference type="InterPro" id="IPR029063">
    <property type="entry name" value="SAM-dependent_MTases_sf"/>
</dbReference>
<dbReference type="Gene3D" id="2.30.130.10">
    <property type="entry name" value="PUA domain"/>
    <property type="match status" value="1"/>
</dbReference>
<evidence type="ECO:0000313" key="10">
    <source>
        <dbReference type="EMBL" id="ASV75996.1"/>
    </source>
</evidence>
<keyword evidence="7" id="KW-0694">RNA-binding</keyword>
<dbReference type="GO" id="GO:0032259">
    <property type="term" value="P:methylation"/>
    <property type="evidence" value="ECO:0007669"/>
    <property type="project" value="UniProtKB-KW"/>
</dbReference>
<evidence type="ECO:0000313" key="11">
    <source>
        <dbReference type="Proteomes" id="UP000215086"/>
    </source>
</evidence>
<evidence type="ECO:0000256" key="2">
    <source>
        <dbReference type="ARBA" id="ARBA00022490"/>
    </source>
</evidence>
<dbReference type="KEGG" id="ttf:THTE_3394"/>
<protein>
    <submittedName>
        <fullName evidence="10">LSU m5C1962 methyltransferase RlmI</fullName>
    </submittedName>
</protein>
<accession>A0A286RJ67</accession>
<dbReference type="InterPro" id="IPR036974">
    <property type="entry name" value="PUA_sf"/>
</dbReference>
<evidence type="ECO:0000256" key="7">
    <source>
        <dbReference type="ARBA" id="ARBA00022884"/>
    </source>
</evidence>
<comment type="subcellular location">
    <subcellularLocation>
        <location evidence="1">Cytoplasm</location>
    </subcellularLocation>
</comment>
<organism evidence="10 11">
    <name type="scientific">Thermogutta terrifontis</name>
    <dbReference type="NCBI Taxonomy" id="1331910"/>
    <lineage>
        <taxon>Bacteria</taxon>
        <taxon>Pseudomonadati</taxon>
        <taxon>Planctomycetota</taxon>
        <taxon>Planctomycetia</taxon>
        <taxon>Pirellulales</taxon>
        <taxon>Thermoguttaceae</taxon>
        <taxon>Thermogutta</taxon>
    </lineage>
</organism>
<evidence type="ECO:0000256" key="5">
    <source>
        <dbReference type="ARBA" id="ARBA00022679"/>
    </source>
</evidence>
<dbReference type="SUPFAM" id="SSF88697">
    <property type="entry name" value="PUA domain-like"/>
    <property type="match status" value="1"/>
</dbReference>
<feature type="domain" description="PUA" evidence="9">
    <location>
        <begin position="7"/>
        <end position="91"/>
    </location>
</feature>
<evidence type="ECO:0000256" key="1">
    <source>
        <dbReference type="ARBA" id="ARBA00004496"/>
    </source>
</evidence>
<dbReference type="AlphaFoldDB" id="A0A286RJ67"/>
<dbReference type="CDD" id="cd11572">
    <property type="entry name" value="RlmI_M_like"/>
    <property type="match status" value="1"/>
</dbReference>
<dbReference type="PANTHER" id="PTHR42873:SF1">
    <property type="entry name" value="S-ADENOSYLMETHIONINE-DEPENDENT METHYLTRANSFERASE DOMAIN-CONTAINING PROTEIN"/>
    <property type="match status" value="1"/>
</dbReference>
<dbReference type="Gene3D" id="3.40.50.150">
    <property type="entry name" value="Vaccinia Virus protein VP39"/>
    <property type="match status" value="1"/>
</dbReference>
<keyword evidence="11" id="KW-1185">Reference proteome</keyword>
<dbReference type="PROSITE" id="PS50890">
    <property type="entry name" value="PUA"/>
    <property type="match status" value="1"/>
</dbReference>
<evidence type="ECO:0000256" key="6">
    <source>
        <dbReference type="ARBA" id="ARBA00022691"/>
    </source>
</evidence>
<dbReference type="Gene3D" id="3.30.750.80">
    <property type="entry name" value="RNA methyltransferase domain (HRMD) like"/>
    <property type="match status" value="1"/>
</dbReference>
<dbReference type="GO" id="GO:0006364">
    <property type="term" value="P:rRNA processing"/>
    <property type="evidence" value="ECO:0007669"/>
    <property type="project" value="UniProtKB-KW"/>
</dbReference>
<dbReference type="GO" id="GO:0008168">
    <property type="term" value="F:methyltransferase activity"/>
    <property type="evidence" value="ECO:0007669"/>
    <property type="project" value="UniProtKB-KW"/>
</dbReference>
<dbReference type="InterPro" id="IPR002478">
    <property type="entry name" value="PUA"/>
</dbReference>
<dbReference type="Pfam" id="PF17785">
    <property type="entry name" value="PUA_3"/>
    <property type="match status" value="1"/>
</dbReference>
<keyword evidence="2" id="KW-0963">Cytoplasm</keyword>
<keyword evidence="5 10" id="KW-0808">Transferase</keyword>
<gene>
    <name evidence="10" type="ORF">THTE_3394</name>
</gene>
<dbReference type="CDD" id="cd02440">
    <property type="entry name" value="AdoMet_MTases"/>
    <property type="match status" value="1"/>
</dbReference>
<keyword evidence="3" id="KW-0698">rRNA processing</keyword>
<comment type="similarity">
    <text evidence="8">Belongs to the methyltransferase superfamily. RlmI family.</text>
</comment>
<dbReference type="CDD" id="cd21153">
    <property type="entry name" value="PUA_RlmI"/>
    <property type="match status" value="1"/>
</dbReference>
<dbReference type="InterPro" id="IPR015947">
    <property type="entry name" value="PUA-like_sf"/>
</dbReference>
<evidence type="ECO:0000256" key="4">
    <source>
        <dbReference type="ARBA" id="ARBA00022603"/>
    </source>
</evidence>
<dbReference type="SMART" id="SM00359">
    <property type="entry name" value="PUA"/>
    <property type="match status" value="1"/>
</dbReference>
<keyword evidence="6" id="KW-0949">S-adenosyl-L-methionine</keyword>
<dbReference type="RefSeq" id="WP_095415881.1">
    <property type="nucleotide sequence ID" value="NZ_CP018477.1"/>
</dbReference>
<dbReference type="SUPFAM" id="SSF53335">
    <property type="entry name" value="S-adenosyl-L-methionine-dependent methyltransferases"/>
    <property type="match status" value="1"/>
</dbReference>
<evidence type="ECO:0000256" key="3">
    <source>
        <dbReference type="ARBA" id="ARBA00022552"/>
    </source>
</evidence>
<dbReference type="GO" id="GO:0005737">
    <property type="term" value="C:cytoplasm"/>
    <property type="evidence" value="ECO:0007669"/>
    <property type="project" value="UniProtKB-SubCell"/>
</dbReference>
<dbReference type="InterPro" id="IPR041532">
    <property type="entry name" value="RlmI-like_PUA"/>
</dbReference>
<proteinExistence type="inferred from homology"/>
<dbReference type="Proteomes" id="UP000215086">
    <property type="component" value="Chromosome"/>
</dbReference>
<name>A0A286RJ67_9BACT</name>
<evidence type="ECO:0000259" key="9">
    <source>
        <dbReference type="SMART" id="SM00359"/>
    </source>
</evidence>
<dbReference type="PANTHER" id="PTHR42873">
    <property type="entry name" value="RIBOSOMAL RNA LARGE SUBUNIT METHYLTRANSFERASE"/>
    <property type="match status" value="1"/>
</dbReference>
<dbReference type="GO" id="GO:0003723">
    <property type="term" value="F:RNA binding"/>
    <property type="evidence" value="ECO:0007669"/>
    <property type="project" value="UniProtKB-KW"/>
</dbReference>
<keyword evidence="4 10" id="KW-0489">Methyltransferase</keyword>
<sequence>MNTEVTGKIIVRQDRLRPFVERHPWVRATAVELVEGNPPDGGIVDLVTRDGRFIARGLYNSRSQIRVRLYTWQDVPLNREFWRDRIHRAVTLRNELGLITPQGAARLVFSEADGLSGLIVDKYGPYLVVQTNALGLEQRSSELLEILEEVIKPRGIVHCCDPEVREQEGLTIERAVHGTVPDGPILIEEHGIQYGVDLLMGQKTGFYLDQRENRRVAAQWTRDKRVLDMFCYTGGFALCAAKLGRAREVWGYDSSEKAIILARANAEHNAVPRTRFEVGDAFQVLKELRERGERFDVVILDPPKFASGKAKLPEALRAYHFLNRMAVELIPPGGYLITCSCSGYVTREDFFNVIFGVAQQTRRDIQVLEQRGAGADHPVSVTCRETNYLKCFICRVL</sequence>
<dbReference type="OrthoDB" id="9805492at2"/>
<dbReference type="InterPro" id="IPR019614">
    <property type="entry name" value="SAM-dep_methyl-trfase"/>
</dbReference>
<reference evidence="10 11" key="1">
    <citation type="journal article" name="Front. Microbiol.">
        <title>Sugar Metabolism of the First Thermophilic Planctomycete Thermogutta terrifontis: Comparative Genomic and Transcriptomic Approaches.</title>
        <authorList>
            <person name="Elcheninov A.G."/>
            <person name="Menzel P."/>
            <person name="Gudbergsdottir S.R."/>
            <person name="Slesarev A.I."/>
            <person name="Kadnikov V.V."/>
            <person name="Krogh A."/>
            <person name="Bonch-Osmolovskaya E.A."/>
            <person name="Peng X."/>
            <person name="Kublanov I.V."/>
        </authorList>
    </citation>
    <scope>NUCLEOTIDE SEQUENCE [LARGE SCALE GENOMIC DNA]</scope>
    <source>
        <strain evidence="10 11">R1</strain>
    </source>
</reference>
<evidence type="ECO:0000256" key="8">
    <source>
        <dbReference type="ARBA" id="ARBA00038091"/>
    </source>
</evidence>
<dbReference type="Pfam" id="PF10672">
    <property type="entry name" value="Methyltrans_SAM"/>
    <property type="match status" value="1"/>
</dbReference>
<dbReference type="EMBL" id="CP018477">
    <property type="protein sequence ID" value="ASV75996.1"/>
    <property type="molecule type" value="Genomic_DNA"/>
</dbReference>